<dbReference type="EMBL" id="OU594942">
    <property type="protein sequence ID" value="CAG9277642.1"/>
    <property type="molecule type" value="Genomic_DNA"/>
</dbReference>
<evidence type="ECO:0000313" key="3">
    <source>
        <dbReference type="EMBL" id="CAG9277642.1"/>
    </source>
</evidence>
<name>A0A8J9RZZ3_PHATR</name>
<proteinExistence type="predicted"/>
<keyword evidence="2" id="KW-0732">Signal</keyword>
<organism evidence="3">
    <name type="scientific">Phaeodactylum tricornutum</name>
    <name type="common">Diatom</name>
    <dbReference type="NCBI Taxonomy" id="2850"/>
    <lineage>
        <taxon>Eukaryota</taxon>
        <taxon>Sar</taxon>
        <taxon>Stramenopiles</taxon>
        <taxon>Ochrophyta</taxon>
        <taxon>Bacillariophyta</taxon>
        <taxon>Bacillariophyceae</taxon>
        <taxon>Bacillariophycidae</taxon>
        <taxon>Naviculales</taxon>
        <taxon>Phaeodactylaceae</taxon>
        <taxon>Phaeodactylum</taxon>
    </lineage>
</organism>
<gene>
    <name evidence="3" type="ORF">PTTT1_LOCUS4432</name>
</gene>
<evidence type="ECO:0000256" key="1">
    <source>
        <dbReference type="SAM" id="Coils"/>
    </source>
</evidence>
<accession>A0A8J9RZZ3</accession>
<feature type="coiled-coil region" evidence="1">
    <location>
        <begin position="71"/>
        <end position="134"/>
    </location>
</feature>
<evidence type="ECO:0000256" key="2">
    <source>
        <dbReference type="SAM" id="SignalP"/>
    </source>
</evidence>
<evidence type="ECO:0008006" key="4">
    <source>
        <dbReference type="Google" id="ProtNLM"/>
    </source>
</evidence>
<feature type="chain" id="PRO_5035455068" description="Transmembrane protein" evidence="2">
    <location>
        <begin position="29"/>
        <end position="157"/>
    </location>
</feature>
<dbReference type="AlphaFoldDB" id="A0A8J9RZZ3"/>
<keyword evidence="1" id="KW-0175">Coiled coil</keyword>
<protein>
    <recommendedName>
        <fullName evidence="4">Transmembrane protein</fullName>
    </recommendedName>
</protein>
<dbReference type="Proteomes" id="UP000836788">
    <property type="component" value="Chromosome 1"/>
</dbReference>
<sequence length="157" mass="18634">MLRSPMRTLAVLLLLSLLVLSFSNFVTGKSLDLETTVRDDRYATDFPHSPRGLYKLTISLRLSFTKREEILASRQRRKKQLESMLIDARQRLADHRSGSKLLSSDELKSLDKKVDIYQRKLDTMQDDLDDREVERILKREQIHNERLHERRQRRSEL</sequence>
<feature type="signal peptide" evidence="2">
    <location>
        <begin position="1"/>
        <end position="28"/>
    </location>
</feature>
<reference evidence="3" key="1">
    <citation type="submission" date="2022-02" db="EMBL/GenBank/DDBJ databases">
        <authorList>
            <person name="Giguere J D."/>
        </authorList>
    </citation>
    <scope>NUCLEOTIDE SEQUENCE</scope>
    <source>
        <strain evidence="3">CCAP 1055/1</strain>
    </source>
</reference>